<evidence type="ECO:0000259" key="3">
    <source>
        <dbReference type="Pfam" id="PF00326"/>
    </source>
</evidence>
<dbReference type="PANTHER" id="PTHR22946">
    <property type="entry name" value="DIENELACTONE HYDROLASE DOMAIN-CONTAINING PROTEIN-RELATED"/>
    <property type="match status" value="1"/>
</dbReference>
<dbReference type="EMBL" id="PDWN01000003">
    <property type="protein sequence ID" value="KAF1696255.1"/>
    <property type="molecule type" value="Genomic_DNA"/>
</dbReference>
<dbReference type="Gene3D" id="3.40.50.1820">
    <property type="entry name" value="alpha/beta hydrolase"/>
    <property type="match status" value="1"/>
</dbReference>
<accession>A0ABQ6Z9B2</accession>
<keyword evidence="5" id="KW-1185">Reference proteome</keyword>
<sequence length="269" mass="29777">MEVRLDTVEIGTGQEQVSGTLLSPAPLLPGVLFVHGWGGSQEHDLGRARQAAGIGCVCLTFDLRGHERTAAQWETVSRPQNLDDLLAAYDWFVARPDVDPAAIAVVGISYGGYLSSLLTALRPVRWLALRSPALYKDEGWDLPKRRLHEDPDLHAFRRRPLPWQDNRALAACHGFGGDVLLVEAEHDEIVPHPVIENYAAALATAASLTRRRIADADHAFSGKPQQKAYTDVLVGWLTEMVRDAREREAGEKVAERKRIRRAEDIAASR</sequence>
<name>A0ABQ6Z9B2_9GAMM</name>
<dbReference type="PROSITE" id="PS00708">
    <property type="entry name" value="PRO_ENDOPEP_SER"/>
    <property type="match status" value="1"/>
</dbReference>
<dbReference type="InterPro" id="IPR001375">
    <property type="entry name" value="Peptidase_S9_cat"/>
</dbReference>
<evidence type="ECO:0000313" key="5">
    <source>
        <dbReference type="Proteomes" id="UP000788419"/>
    </source>
</evidence>
<evidence type="ECO:0000313" key="4">
    <source>
        <dbReference type="EMBL" id="KAF1696255.1"/>
    </source>
</evidence>
<protein>
    <submittedName>
        <fullName evidence="4">Alpha/beta hydrolase</fullName>
    </submittedName>
</protein>
<dbReference type="PANTHER" id="PTHR22946:SF5">
    <property type="entry name" value="PEPTIDASE S9 PROLYL OLIGOPEPTIDASE CATALYTIC DOMAIN-CONTAINING PROTEIN"/>
    <property type="match status" value="1"/>
</dbReference>
<comment type="caution">
    <text evidence="4">The sequence shown here is derived from an EMBL/GenBank/DDBJ whole genome shotgun (WGS) entry which is preliminary data.</text>
</comment>
<dbReference type="RefSeq" id="WP_162408561.1">
    <property type="nucleotide sequence ID" value="NZ_CP093331.1"/>
</dbReference>
<evidence type="ECO:0000256" key="2">
    <source>
        <dbReference type="SAM" id="MobiDB-lite"/>
    </source>
</evidence>
<feature type="region of interest" description="Disordered" evidence="2">
    <location>
        <begin position="247"/>
        <end position="269"/>
    </location>
</feature>
<dbReference type="InterPro" id="IPR002471">
    <property type="entry name" value="Pept_S9_AS"/>
</dbReference>
<dbReference type="SUPFAM" id="SSF53474">
    <property type="entry name" value="alpha/beta-Hydrolases"/>
    <property type="match status" value="1"/>
</dbReference>
<reference evidence="4 5" key="1">
    <citation type="submission" date="2017-10" db="EMBL/GenBank/DDBJ databases">
        <title>Whole genome sequencing of members of genus Pseudoxanthomonas.</title>
        <authorList>
            <person name="Kumar S."/>
            <person name="Bansal K."/>
            <person name="Kaur A."/>
            <person name="Patil P."/>
            <person name="Sharma S."/>
            <person name="Patil P.B."/>
        </authorList>
    </citation>
    <scope>NUCLEOTIDE SEQUENCE [LARGE SCALE GENOMIC DNA]</scope>
    <source>
        <strain evidence="4 5">DSM 17801</strain>
    </source>
</reference>
<proteinExistence type="predicted"/>
<organism evidence="4 5">
    <name type="scientific">Pseudoxanthomonas daejeonensis</name>
    <dbReference type="NCBI Taxonomy" id="266062"/>
    <lineage>
        <taxon>Bacteria</taxon>
        <taxon>Pseudomonadati</taxon>
        <taxon>Pseudomonadota</taxon>
        <taxon>Gammaproteobacteria</taxon>
        <taxon>Lysobacterales</taxon>
        <taxon>Lysobacteraceae</taxon>
        <taxon>Pseudoxanthomonas</taxon>
    </lineage>
</organism>
<dbReference type="InterPro" id="IPR029058">
    <property type="entry name" value="AB_hydrolase_fold"/>
</dbReference>
<dbReference type="GO" id="GO:0016787">
    <property type="term" value="F:hydrolase activity"/>
    <property type="evidence" value="ECO:0007669"/>
    <property type="project" value="UniProtKB-KW"/>
</dbReference>
<feature type="domain" description="Peptidase S9 prolyl oligopeptidase catalytic" evidence="3">
    <location>
        <begin position="52"/>
        <end position="241"/>
    </location>
</feature>
<dbReference type="InterPro" id="IPR050261">
    <property type="entry name" value="FrsA_esterase"/>
</dbReference>
<keyword evidence="1 4" id="KW-0378">Hydrolase</keyword>
<gene>
    <name evidence="4" type="ORF">CSC65_03245</name>
</gene>
<dbReference type="Pfam" id="PF00326">
    <property type="entry name" value="Peptidase_S9"/>
    <property type="match status" value="1"/>
</dbReference>
<evidence type="ECO:0000256" key="1">
    <source>
        <dbReference type="ARBA" id="ARBA00022801"/>
    </source>
</evidence>
<dbReference type="Proteomes" id="UP000788419">
    <property type="component" value="Unassembled WGS sequence"/>
</dbReference>